<dbReference type="InterPro" id="IPR036051">
    <property type="entry name" value="KRAB_dom_sf"/>
</dbReference>
<feature type="domain" description="KRAB" evidence="1">
    <location>
        <begin position="6"/>
        <end position="66"/>
    </location>
</feature>
<comment type="caution">
    <text evidence="2">The sequence shown here is derived from an EMBL/GenBank/DDBJ whole genome shotgun (WGS) entry which is preliminary data.</text>
</comment>
<dbReference type="InterPro" id="IPR001909">
    <property type="entry name" value="KRAB"/>
</dbReference>
<accession>A0AA41SUZ2</accession>
<proteinExistence type="predicted"/>
<organism evidence="2 3">
    <name type="scientific">Sciurus carolinensis</name>
    <name type="common">Eastern gray squirrel</name>
    <dbReference type="NCBI Taxonomy" id="30640"/>
    <lineage>
        <taxon>Eukaryota</taxon>
        <taxon>Metazoa</taxon>
        <taxon>Chordata</taxon>
        <taxon>Craniata</taxon>
        <taxon>Vertebrata</taxon>
        <taxon>Euteleostomi</taxon>
        <taxon>Mammalia</taxon>
        <taxon>Eutheria</taxon>
        <taxon>Euarchontoglires</taxon>
        <taxon>Glires</taxon>
        <taxon>Rodentia</taxon>
        <taxon>Sciuromorpha</taxon>
        <taxon>Sciuridae</taxon>
        <taxon>Sciurinae</taxon>
        <taxon>Sciurini</taxon>
        <taxon>Sciurus</taxon>
    </lineage>
</organism>
<dbReference type="Gene3D" id="6.10.140.140">
    <property type="match status" value="1"/>
</dbReference>
<dbReference type="SMART" id="SM00349">
    <property type="entry name" value="KRAB"/>
    <property type="match status" value="1"/>
</dbReference>
<name>A0AA41SUZ2_SCICA</name>
<dbReference type="CDD" id="cd07765">
    <property type="entry name" value="KRAB_A-box"/>
    <property type="match status" value="1"/>
</dbReference>
<reference evidence="2" key="1">
    <citation type="submission" date="2020-03" db="EMBL/GenBank/DDBJ databases">
        <title>Studies in the Genomics of Life Span.</title>
        <authorList>
            <person name="Glass D."/>
        </authorList>
    </citation>
    <scope>NUCLEOTIDE SEQUENCE</scope>
    <source>
        <strain evidence="2">SUZIE</strain>
        <tissue evidence="2">Muscle</tissue>
    </source>
</reference>
<sequence length="66" mass="7670">MTHDLVMFRDVTVEFSQEELECLNSFERNLYRDMIVENCSNFLSLGYSISKPDVGKREEALDDCEG</sequence>
<dbReference type="SUPFAM" id="SSF109640">
    <property type="entry name" value="KRAB domain (Kruppel-associated box)"/>
    <property type="match status" value="1"/>
</dbReference>
<dbReference type="Proteomes" id="UP001166674">
    <property type="component" value="Unassembled WGS sequence"/>
</dbReference>
<dbReference type="PANTHER" id="PTHR23232">
    <property type="entry name" value="KRAB DOMAIN C2H2 ZINC FINGER"/>
    <property type="match status" value="1"/>
</dbReference>
<evidence type="ECO:0000259" key="1">
    <source>
        <dbReference type="PROSITE" id="PS50805"/>
    </source>
</evidence>
<protein>
    <submittedName>
        <fullName evidence="2">Zinc finger protein 30-like protein</fullName>
    </submittedName>
</protein>
<gene>
    <name evidence="2" type="ORF">SUZIE_143610</name>
</gene>
<dbReference type="GO" id="GO:0006355">
    <property type="term" value="P:regulation of DNA-templated transcription"/>
    <property type="evidence" value="ECO:0007669"/>
    <property type="project" value="InterPro"/>
</dbReference>
<dbReference type="PROSITE" id="PS50805">
    <property type="entry name" value="KRAB"/>
    <property type="match status" value="1"/>
</dbReference>
<dbReference type="EMBL" id="JAATJV010298500">
    <property type="protein sequence ID" value="MBZ3877573.1"/>
    <property type="molecule type" value="Genomic_DNA"/>
</dbReference>
<evidence type="ECO:0000313" key="2">
    <source>
        <dbReference type="EMBL" id="MBZ3877573.1"/>
    </source>
</evidence>
<dbReference type="Pfam" id="PF01352">
    <property type="entry name" value="KRAB"/>
    <property type="match status" value="1"/>
</dbReference>
<dbReference type="PANTHER" id="PTHR23232:SF157">
    <property type="entry name" value="ZINC FINGER PROTEIN 525"/>
    <property type="match status" value="1"/>
</dbReference>
<dbReference type="AlphaFoldDB" id="A0AA41SUZ2"/>
<dbReference type="InterPro" id="IPR050169">
    <property type="entry name" value="Krueppel_C2H2_ZnF"/>
</dbReference>
<evidence type="ECO:0000313" key="3">
    <source>
        <dbReference type="Proteomes" id="UP001166674"/>
    </source>
</evidence>
<keyword evidence="3" id="KW-1185">Reference proteome</keyword>